<reference evidence="2 3" key="1">
    <citation type="submission" date="2024-02" db="EMBL/GenBank/DDBJ databases">
        <title>Rhodopirellula caenicola NBRC 110016.</title>
        <authorList>
            <person name="Ichikawa N."/>
            <person name="Katano-Makiyama Y."/>
            <person name="Hidaka K."/>
        </authorList>
    </citation>
    <scope>NUCLEOTIDE SEQUENCE [LARGE SCALE GENOMIC DNA]</scope>
    <source>
        <strain evidence="2 3">NBRC 110016</strain>
    </source>
</reference>
<accession>A0ABP9W0T2</accession>
<keyword evidence="1" id="KW-0812">Transmembrane</keyword>
<dbReference type="EMBL" id="BAABRO010000032">
    <property type="protein sequence ID" value="GAA5510979.1"/>
    <property type="molecule type" value="Genomic_DNA"/>
</dbReference>
<comment type="caution">
    <text evidence="2">The sequence shown here is derived from an EMBL/GenBank/DDBJ whole genome shotgun (WGS) entry which is preliminary data.</text>
</comment>
<keyword evidence="1" id="KW-0472">Membrane</keyword>
<gene>
    <name evidence="2" type="ORF">Rcae01_06491</name>
</gene>
<proteinExistence type="predicted"/>
<keyword evidence="3" id="KW-1185">Reference proteome</keyword>
<keyword evidence="1" id="KW-1133">Transmembrane helix</keyword>
<sequence length="312" mass="34558">MNSCSRIQPNWFHAMKPSNDIVHTWLLATFVAVLWIPAKTQAQSSEALAANVSSSVRAPAGRLAIVADGNSPDPDDIGATAVIFGLLKVSGLNDRLVHLSHCCDLKPTARISAADELRRQNVLTQICKDGVNRFGPFPNLAGTFNCRTDQRRAVDDLRDAINQSSADDPLWIIEAGEPDIIGFALKAADPPRRQYVHVISHHPANDNAGDFFTWQQILDFGITEHQIGDQNVGLKTATDRWNWAKDHDDENLRWIWKQLAYAEQDGVVKFQANHFDCSDAGMVYWWITGADQGGNNHATPDEVKAMLLMSAH</sequence>
<organism evidence="2 3">
    <name type="scientific">Novipirellula caenicola</name>
    <dbReference type="NCBI Taxonomy" id="1536901"/>
    <lineage>
        <taxon>Bacteria</taxon>
        <taxon>Pseudomonadati</taxon>
        <taxon>Planctomycetota</taxon>
        <taxon>Planctomycetia</taxon>
        <taxon>Pirellulales</taxon>
        <taxon>Pirellulaceae</taxon>
        <taxon>Novipirellula</taxon>
    </lineage>
</organism>
<evidence type="ECO:0000256" key="1">
    <source>
        <dbReference type="SAM" id="Phobius"/>
    </source>
</evidence>
<name>A0ABP9W0T2_9BACT</name>
<protein>
    <submittedName>
        <fullName evidence="2">Uncharacterized protein P22</fullName>
    </submittedName>
</protein>
<evidence type="ECO:0000313" key="3">
    <source>
        <dbReference type="Proteomes" id="UP001416858"/>
    </source>
</evidence>
<dbReference type="Proteomes" id="UP001416858">
    <property type="component" value="Unassembled WGS sequence"/>
</dbReference>
<evidence type="ECO:0000313" key="2">
    <source>
        <dbReference type="EMBL" id="GAA5510979.1"/>
    </source>
</evidence>
<feature type="transmembrane region" description="Helical" evidence="1">
    <location>
        <begin position="21"/>
        <end position="38"/>
    </location>
</feature>